<keyword evidence="3" id="KW-1185">Reference proteome</keyword>
<dbReference type="Gene3D" id="3.90.320.10">
    <property type="match status" value="1"/>
</dbReference>
<dbReference type="Pfam" id="PF12684">
    <property type="entry name" value="DUF3799"/>
    <property type="match status" value="1"/>
</dbReference>
<dbReference type="Proteomes" id="UP000182841">
    <property type="component" value="Unassembled WGS sequence"/>
</dbReference>
<dbReference type="InterPro" id="IPR011604">
    <property type="entry name" value="PDDEXK-like_dom_sf"/>
</dbReference>
<dbReference type="RefSeq" id="WP_075001238.1">
    <property type="nucleotide sequence ID" value="NZ_FOGO01000007.1"/>
</dbReference>
<gene>
    <name evidence="2" type="ORF">SAMN05421870_107327</name>
</gene>
<evidence type="ECO:0000313" key="2">
    <source>
        <dbReference type="EMBL" id="SES04376.1"/>
    </source>
</evidence>
<feature type="domain" description="Putative exodeoxyribonuclease 8 PDDEXK-like" evidence="1">
    <location>
        <begin position="119"/>
        <end position="286"/>
    </location>
</feature>
<accession>A0A1H9U4L5</accession>
<reference evidence="3" key="1">
    <citation type="submission" date="2016-10" db="EMBL/GenBank/DDBJ databases">
        <authorList>
            <person name="Varghese N."/>
            <person name="Submissions S."/>
        </authorList>
    </citation>
    <scope>NUCLEOTIDE SEQUENCE [LARGE SCALE GENOMIC DNA]</scope>
    <source>
        <strain evidence="3">CGMCC 4.6825</strain>
    </source>
</reference>
<dbReference type="InterPro" id="IPR024432">
    <property type="entry name" value="Put_RecE_PDDEXK-like_dom"/>
</dbReference>
<dbReference type="EMBL" id="FOGO01000007">
    <property type="protein sequence ID" value="SES04376.1"/>
    <property type="molecule type" value="Genomic_DNA"/>
</dbReference>
<protein>
    <recommendedName>
        <fullName evidence="1">Putative exodeoxyribonuclease 8 PDDEXK-like domain-containing protein</fullName>
    </recommendedName>
</protein>
<dbReference type="AlphaFoldDB" id="A0A1H9U4L5"/>
<evidence type="ECO:0000259" key="1">
    <source>
        <dbReference type="Pfam" id="PF12684"/>
    </source>
</evidence>
<sequence>MTTAALAGAATQAPDAGLDITEPGIYPDLPMDAYHADPVPGGSLSSTGARRLLPPGCPALYHHERQHGRQPRNTFDYGTAAHRLVLGDGPTIHVVEADNWRTTAAREDREDARAMGRVPLLRHEYEQVTAMADALRAHPVASVLFDPIRGGAPEQALFWRDPPTGVMRRALLDWLPQSGPGRMVVPDYKTAASAEPEAIRRTVDTYGYHQQAAWNSAGVKALGLAEDVAFVFVVQEKTPPYLVTVVQLDAMAMRIGAARNRRALQIYAECTATGRWPGYTDAIEHLSLPPYAENRDSEEYL</sequence>
<evidence type="ECO:0000313" key="3">
    <source>
        <dbReference type="Proteomes" id="UP000182841"/>
    </source>
</evidence>
<organism evidence="2 3">
    <name type="scientific">Streptomyces qinglanensis</name>
    <dbReference type="NCBI Taxonomy" id="943816"/>
    <lineage>
        <taxon>Bacteria</taxon>
        <taxon>Bacillati</taxon>
        <taxon>Actinomycetota</taxon>
        <taxon>Actinomycetes</taxon>
        <taxon>Kitasatosporales</taxon>
        <taxon>Streptomycetaceae</taxon>
        <taxon>Streptomyces</taxon>
    </lineage>
</organism>
<name>A0A1H9U4L5_9ACTN</name>
<proteinExistence type="predicted"/>